<evidence type="ECO:0000313" key="2">
    <source>
        <dbReference type="EMBL" id="EIN03384.1"/>
    </source>
</evidence>
<feature type="compositionally biased region" description="Polar residues" evidence="1">
    <location>
        <begin position="499"/>
        <end position="511"/>
    </location>
</feature>
<dbReference type="EMBL" id="JH687588">
    <property type="protein sequence ID" value="EIN03384.1"/>
    <property type="molecule type" value="Genomic_DNA"/>
</dbReference>
<feature type="region of interest" description="Disordered" evidence="1">
    <location>
        <begin position="224"/>
        <end position="305"/>
    </location>
</feature>
<dbReference type="GeneID" id="18880366"/>
<feature type="compositionally biased region" description="Low complexity" evidence="1">
    <location>
        <begin position="250"/>
        <end position="280"/>
    </location>
</feature>
<proteinExistence type="predicted"/>
<feature type="compositionally biased region" description="Low complexity" evidence="1">
    <location>
        <begin position="487"/>
        <end position="498"/>
    </location>
</feature>
<keyword evidence="3" id="KW-1185">Reference proteome</keyword>
<sequence>MSSALYQIAELTGANYQHWASDMQNYLMAHSHWTAIVNPCPALSATPSAQELTDEKAWVDHDMQAMGCINLRLSMSICSNTSDLTTAAAIWQRLKKDYGSLALGNVYHEFSALLATNIPGNSHPAPALNKMQAHWDRLKEVKVVSTSALATARSHTATASISAAGSTAIPATEPLPEWLLAMFIIAKLPPQMSFISHLQQQKQPAELDVDDIRRQVILAYDQRQLHASSSKKPNDTANKLSAVKRKQGDQSFSQQQRPNGQQQKQQQSSQSQQRPQGQQQHSDKRRRGRSGRGKGKDKGKGKAYVADCDHDVTMASVAVAADEPKPAPRRAPSPYVADRRMFKPVVKVTEPSTIYPSVNGALKLARDLGIRPTPEQLRVLEATVEQRRVQTLNEEREALRAATLKHLLECPEEDTFENHLERKRRIEAVNRLKGTWCYAYCEAEPPCRTQADHNFCPAIEPFCTAETPCRTFVEHKKCPALSLSSVPATTRPAGATGASRSPSPGTGSDSSVRGVPPTPPFRGTSDSSDEECGAIGPDWSLANGSPTFDSDEEALRAFKRVRLSPSSDGGSSDSSWTSGRPNLMDRISPRPTGTSSTPLAERISSRAPTPEYVPPDASDDECDDFVSIGSRDESPLGDDPGHAGPSRWSGMIVDDDEDVGRM</sequence>
<organism evidence="2 3">
    <name type="scientific">Punctularia strigosozonata (strain HHB-11173)</name>
    <name type="common">White-rot fungus</name>
    <dbReference type="NCBI Taxonomy" id="741275"/>
    <lineage>
        <taxon>Eukaryota</taxon>
        <taxon>Fungi</taxon>
        <taxon>Dikarya</taxon>
        <taxon>Basidiomycota</taxon>
        <taxon>Agaricomycotina</taxon>
        <taxon>Agaricomycetes</taxon>
        <taxon>Corticiales</taxon>
        <taxon>Punctulariaceae</taxon>
        <taxon>Punctularia</taxon>
    </lineage>
</organism>
<accession>R7S0K7</accession>
<evidence type="ECO:0000313" key="3">
    <source>
        <dbReference type="Proteomes" id="UP000054196"/>
    </source>
</evidence>
<feature type="compositionally biased region" description="Polar residues" evidence="1">
    <location>
        <begin position="225"/>
        <end position="239"/>
    </location>
</feature>
<gene>
    <name evidence="2" type="ORF">PUNSTDRAFT_139599</name>
</gene>
<dbReference type="AlphaFoldDB" id="R7S0K7"/>
<name>R7S0K7_PUNST</name>
<protein>
    <recommendedName>
        <fullName evidence="4">DUF4219 domain-containing protein</fullName>
    </recommendedName>
</protein>
<dbReference type="RefSeq" id="XP_007389387.1">
    <property type="nucleotide sequence ID" value="XM_007389325.1"/>
</dbReference>
<dbReference type="eggNOG" id="ENOG502T1WS">
    <property type="taxonomic scope" value="Eukaryota"/>
</dbReference>
<dbReference type="Proteomes" id="UP000054196">
    <property type="component" value="Unassembled WGS sequence"/>
</dbReference>
<dbReference type="Pfam" id="PF14223">
    <property type="entry name" value="Retrotran_gag_2"/>
    <property type="match status" value="1"/>
</dbReference>
<feature type="region of interest" description="Disordered" evidence="1">
    <location>
        <begin position="485"/>
        <end position="662"/>
    </location>
</feature>
<feature type="compositionally biased region" description="Low complexity" evidence="1">
    <location>
        <begin position="564"/>
        <end position="579"/>
    </location>
</feature>
<reference evidence="3" key="1">
    <citation type="journal article" date="2012" name="Science">
        <title>The Paleozoic origin of enzymatic lignin decomposition reconstructed from 31 fungal genomes.</title>
        <authorList>
            <person name="Floudas D."/>
            <person name="Binder M."/>
            <person name="Riley R."/>
            <person name="Barry K."/>
            <person name="Blanchette R.A."/>
            <person name="Henrissat B."/>
            <person name="Martinez A.T."/>
            <person name="Otillar R."/>
            <person name="Spatafora J.W."/>
            <person name="Yadav J.S."/>
            <person name="Aerts A."/>
            <person name="Benoit I."/>
            <person name="Boyd A."/>
            <person name="Carlson A."/>
            <person name="Copeland A."/>
            <person name="Coutinho P.M."/>
            <person name="de Vries R.P."/>
            <person name="Ferreira P."/>
            <person name="Findley K."/>
            <person name="Foster B."/>
            <person name="Gaskell J."/>
            <person name="Glotzer D."/>
            <person name="Gorecki P."/>
            <person name="Heitman J."/>
            <person name="Hesse C."/>
            <person name="Hori C."/>
            <person name="Igarashi K."/>
            <person name="Jurgens J.A."/>
            <person name="Kallen N."/>
            <person name="Kersten P."/>
            <person name="Kohler A."/>
            <person name="Kuees U."/>
            <person name="Kumar T.K.A."/>
            <person name="Kuo A."/>
            <person name="LaButti K."/>
            <person name="Larrondo L.F."/>
            <person name="Lindquist E."/>
            <person name="Ling A."/>
            <person name="Lombard V."/>
            <person name="Lucas S."/>
            <person name="Lundell T."/>
            <person name="Martin R."/>
            <person name="McLaughlin D.J."/>
            <person name="Morgenstern I."/>
            <person name="Morin E."/>
            <person name="Murat C."/>
            <person name="Nagy L.G."/>
            <person name="Nolan M."/>
            <person name="Ohm R.A."/>
            <person name="Patyshakuliyeva A."/>
            <person name="Rokas A."/>
            <person name="Ruiz-Duenas F.J."/>
            <person name="Sabat G."/>
            <person name="Salamov A."/>
            <person name="Samejima M."/>
            <person name="Schmutz J."/>
            <person name="Slot J.C."/>
            <person name="St John F."/>
            <person name="Stenlid J."/>
            <person name="Sun H."/>
            <person name="Sun S."/>
            <person name="Syed K."/>
            <person name="Tsang A."/>
            <person name="Wiebenga A."/>
            <person name="Young D."/>
            <person name="Pisabarro A."/>
            <person name="Eastwood D.C."/>
            <person name="Martin F."/>
            <person name="Cullen D."/>
            <person name="Grigoriev I.V."/>
            <person name="Hibbett D.S."/>
        </authorList>
    </citation>
    <scope>NUCLEOTIDE SEQUENCE [LARGE SCALE GENOMIC DNA]</scope>
    <source>
        <strain evidence="3">HHB-11173 SS5</strain>
    </source>
</reference>
<dbReference type="KEGG" id="psq:PUNSTDRAFT_139599"/>
<evidence type="ECO:0008006" key="4">
    <source>
        <dbReference type="Google" id="ProtNLM"/>
    </source>
</evidence>
<feature type="compositionally biased region" description="Acidic residues" evidence="1">
    <location>
        <begin position="653"/>
        <end position="662"/>
    </location>
</feature>
<dbReference type="HOGENOM" id="CLU_415120_0_0_1"/>
<feature type="compositionally biased region" description="Basic residues" evidence="1">
    <location>
        <begin position="283"/>
        <end position="293"/>
    </location>
</feature>
<evidence type="ECO:0000256" key="1">
    <source>
        <dbReference type="SAM" id="MobiDB-lite"/>
    </source>
</evidence>